<dbReference type="Pfam" id="PF00005">
    <property type="entry name" value="ABC_tran"/>
    <property type="match status" value="1"/>
</dbReference>
<dbReference type="Proteomes" id="UP001630127">
    <property type="component" value="Unassembled WGS sequence"/>
</dbReference>
<dbReference type="Gene3D" id="3.40.50.300">
    <property type="entry name" value="P-loop containing nucleotide triphosphate hydrolases"/>
    <property type="match status" value="1"/>
</dbReference>
<evidence type="ECO:0000259" key="10">
    <source>
        <dbReference type="PROSITE" id="PS50893"/>
    </source>
</evidence>
<dbReference type="GO" id="GO:0005524">
    <property type="term" value="F:ATP binding"/>
    <property type="evidence" value="ECO:0007669"/>
    <property type="project" value="UniProtKB-KW"/>
</dbReference>
<organism evidence="11 12">
    <name type="scientific">Cinchona calisaya</name>
    <dbReference type="NCBI Taxonomy" id="153742"/>
    <lineage>
        <taxon>Eukaryota</taxon>
        <taxon>Viridiplantae</taxon>
        <taxon>Streptophyta</taxon>
        <taxon>Embryophyta</taxon>
        <taxon>Tracheophyta</taxon>
        <taxon>Spermatophyta</taxon>
        <taxon>Magnoliopsida</taxon>
        <taxon>eudicotyledons</taxon>
        <taxon>Gunneridae</taxon>
        <taxon>Pentapetalae</taxon>
        <taxon>asterids</taxon>
        <taxon>lamiids</taxon>
        <taxon>Gentianales</taxon>
        <taxon>Rubiaceae</taxon>
        <taxon>Cinchonoideae</taxon>
        <taxon>Cinchoneae</taxon>
        <taxon>Cinchona</taxon>
    </lineage>
</organism>
<evidence type="ECO:0000256" key="5">
    <source>
        <dbReference type="ARBA" id="ARBA00022741"/>
    </source>
</evidence>
<dbReference type="EMBL" id="JBJUIK010000010">
    <property type="protein sequence ID" value="KAL3515519.1"/>
    <property type="molecule type" value="Genomic_DNA"/>
</dbReference>
<comment type="similarity">
    <text evidence="2">Belongs to the ABC transporter superfamily. ABCG family. Eye pigment precursor importer (TC 3.A.1.204) subfamily.</text>
</comment>
<dbReference type="Pfam" id="PF01061">
    <property type="entry name" value="ABC2_membrane"/>
    <property type="match status" value="1"/>
</dbReference>
<dbReference type="SUPFAM" id="SSF52540">
    <property type="entry name" value="P-loop containing nucleoside triphosphate hydrolases"/>
    <property type="match status" value="1"/>
</dbReference>
<dbReference type="InterPro" id="IPR003439">
    <property type="entry name" value="ABC_transporter-like_ATP-bd"/>
</dbReference>
<evidence type="ECO:0000256" key="8">
    <source>
        <dbReference type="ARBA" id="ARBA00023136"/>
    </source>
</evidence>
<evidence type="ECO:0000313" key="12">
    <source>
        <dbReference type="Proteomes" id="UP001630127"/>
    </source>
</evidence>
<feature type="transmembrane region" description="Helical" evidence="9">
    <location>
        <begin position="362"/>
        <end position="383"/>
    </location>
</feature>
<dbReference type="PROSITE" id="PS50893">
    <property type="entry name" value="ABC_TRANSPORTER_2"/>
    <property type="match status" value="1"/>
</dbReference>
<dbReference type="InterPro" id="IPR027417">
    <property type="entry name" value="P-loop_NTPase"/>
</dbReference>
<dbReference type="InterPro" id="IPR013525">
    <property type="entry name" value="ABC2_TM"/>
</dbReference>
<feature type="domain" description="ABC transporter" evidence="10">
    <location>
        <begin position="27"/>
        <end position="260"/>
    </location>
</feature>
<reference evidence="11 12" key="1">
    <citation type="submission" date="2024-11" db="EMBL/GenBank/DDBJ databases">
        <title>A near-complete genome assembly of Cinchona calisaya.</title>
        <authorList>
            <person name="Lian D.C."/>
            <person name="Zhao X.W."/>
            <person name="Wei L."/>
        </authorList>
    </citation>
    <scope>NUCLEOTIDE SEQUENCE [LARGE SCALE GENOMIC DNA]</scope>
    <source>
        <tissue evidence="11">Nenye</tissue>
    </source>
</reference>
<dbReference type="PANTHER" id="PTHR48042:SF19">
    <property type="entry name" value="OS09G0472100 PROTEIN"/>
    <property type="match status" value="1"/>
</dbReference>
<keyword evidence="7 9" id="KW-1133">Transmembrane helix</keyword>
<gene>
    <name evidence="11" type="ORF">ACH5RR_022421</name>
</gene>
<keyword evidence="5" id="KW-0547">Nucleotide-binding</keyword>
<dbReference type="AlphaFoldDB" id="A0ABD2Z7S3"/>
<dbReference type="InterPro" id="IPR052215">
    <property type="entry name" value="Plant_ABCG"/>
</dbReference>
<evidence type="ECO:0000256" key="3">
    <source>
        <dbReference type="ARBA" id="ARBA00022448"/>
    </source>
</evidence>
<keyword evidence="3" id="KW-0813">Transport</keyword>
<evidence type="ECO:0000256" key="1">
    <source>
        <dbReference type="ARBA" id="ARBA00004141"/>
    </source>
</evidence>
<dbReference type="PANTHER" id="PTHR48042">
    <property type="entry name" value="ABC TRANSPORTER G FAMILY MEMBER 11"/>
    <property type="match status" value="1"/>
</dbReference>
<dbReference type="GO" id="GO:0016020">
    <property type="term" value="C:membrane"/>
    <property type="evidence" value="ECO:0007669"/>
    <property type="project" value="UniProtKB-SubCell"/>
</dbReference>
<comment type="subcellular location">
    <subcellularLocation>
        <location evidence="1">Membrane</location>
        <topology evidence="1">Multi-pass membrane protein</topology>
    </subcellularLocation>
</comment>
<protein>
    <recommendedName>
        <fullName evidence="10">ABC transporter domain-containing protein</fullName>
    </recommendedName>
</protein>
<accession>A0ABD2Z7S3</accession>
<evidence type="ECO:0000256" key="4">
    <source>
        <dbReference type="ARBA" id="ARBA00022692"/>
    </source>
</evidence>
<feature type="transmembrane region" description="Helical" evidence="9">
    <location>
        <begin position="334"/>
        <end position="356"/>
    </location>
</feature>
<sequence length="453" mass="50417">MIMLEFETIDSVACNVAGGVYSTWKDIRLTVSNGRYGRKAILQGLTGYASPGQILAIMGPSDSGKSTLLDALAAVVNCLSILHAYVTDNDILTWTLTVREAVYYSAQLQLPNAMSLAEKRERAERTIREMGLQNCFDTRIGGWGLKGLGNGQKRRVSICMEILTRSKLLFLDEPTSGLDSAASNYILDRIMKLARRYGRTIYFGPTTAANQFFAMNGFPCPSLQSPADHYLRMINPDFSEDIESSAGGKIATREAIDIVVQSYRTSEVYKRTLTQAAEIHRQVFQRERLSGYYGVAAFVVSNTISSLPFLLLISMIPGAITYYLVGLQQGSERFLYFIMILITCLTVVERLMMIVATLVPNFLMGLITGAGLHGLMMLSVGCFRLPNHLPNIFWNIQCITSPFTSMHIKDYTRTNLKGWLAFPKNLLAGGSSDLVDGETILKDIWQVEMRYSK</sequence>
<dbReference type="SMART" id="SM00382">
    <property type="entry name" value="AAA"/>
    <property type="match status" value="1"/>
</dbReference>
<keyword evidence="8 9" id="KW-0472">Membrane</keyword>
<keyword evidence="4 9" id="KW-0812">Transmembrane</keyword>
<evidence type="ECO:0000313" key="11">
    <source>
        <dbReference type="EMBL" id="KAL3515519.1"/>
    </source>
</evidence>
<evidence type="ECO:0000256" key="7">
    <source>
        <dbReference type="ARBA" id="ARBA00022989"/>
    </source>
</evidence>
<comment type="caution">
    <text evidence="11">The sequence shown here is derived from an EMBL/GenBank/DDBJ whole genome shotgun (WGS) entry which is preliminary data.</text>
</comment>
<evidence type="ECO:0000256" key="9">
    <source>
        <dbReference type="SAM" id="Phobius"/>
    </source>
</evidence>
<evidence type="ECO:0000256" key="6">
    <source>
        <dbReference type="ARBA" id="ARBA00022840"/>
    </source>
</evidence>
<keyword evidence="12" id="KW-1185">Reference proteome</keyword>
<keyword evidence="6" id="KW-0067">ATP-binding</keyword>
<evidence type="ECO:0000256" key="2">
    <source>
        <dbReference type="ARBA" id="ARBA00005814"/>
    </source>
</evidence>
<name>A0ABD2Z7S3_9GENT</name>
<feature type="transmembrane region" description="Helical" evidence="9">
    <location>
        <begin position="307"/>
        <end position="327"/>
    </location>
</feature>
<proteinExistence type="inferred from homology"/>
<dbReference type="InterPro" id="IPR003593">
    <property type="entry name" value="AAA+_ATPase"/>
</dbReference>